<reference evidence="2" key="1">
    <citation type="journal article" date="2019" name="Int. J. Syst. Evol. Microbiol.">
        <title>The Global Catalogue of Microorganisms (GCM) 10K type strain sequencing project: providing services to taxonomists for standard genome sequencing and annotation.</title>
        <authorList>
            <consortium name="The Broad Institute Genomics Platform"/>
            <consortium name="The Broad Institute Genome Sequencing Center for Infectious Disease"/>
            <person name="Wu L."/>
            <person name="Ma J."/>
        </authorList>
    </citation>
    <scope>NUCLEOTIDE SEQUENCE [LARGE SCALE GENOMIC DNA]</scope>
    <source>
        <strain evidence="2">NBRC 110044</strain>
    </source>
</reference>
<proteinExistence type="predicted"/>
<comment type="caution">
    <text evidence="1">The sequence shown here is derived from an EMBL/GenBank/DDBJ whole genome shotgun (WGS) entry which is preliminary data.</text>
</comment>
<gene>
    <name evidence="1" type="ORF">GCM10007907_09760</name>
</gene>
<dbReference type="Proteomes" id="UP001156706">
    <property type="component" value="Unassembled WGS sequence"/>
</dbReference>
<protein>
    <submittedName>
        <fullName evidence="1">Uncharacterized protein</fullName>
    </submittedName>
</protein>
<dbReference type="EMBL" id="BSOG01000001">
    <property type="protein sequence ID" value="GLR12186.1"/>
    <property type="molecule type" value="Genomic_DNA"/>
</dbReference>
<accession>A0ABQ5YB61</accession>
<name>A0ABQ5YB61_9NEIS</name>
<organism evidence="1 2">
    <name type="scientific">Chitinimonas prasina</name>
    <dbReference type="NCBI Taxonomy" id="1434937"/>
    <lineage>
        <taxon>Bacteria</taxon>
        <taxon>Pseudomonadati</taxon>
        <taxon>Pseudomonadota</taxon>
        <taxon>Betaproteobacteria</taxon>
        <taxon>Neisseriales</taxon>
        <taxon>Chitinibacteraceae</taxon>
        <taxon>Chitinimonas</taxon>
    </lineage>
</organism>
<keyword evidence="2" id="KW-1185">Reference proteome</keyword>
<evidence type="ECO:0000313" key="2">
    <source>
        <dbReference type="Proteomes" id="UP001156706"/>
    </source>
</evidence>
<sequence>MGATPLWVWRDVAGYQPSAAKATNLAVLLGILEESGFEPCGTRNGSLAASGGGGQ</sequence>
<evidence type="ECO:0000313" key="1">
    <source>
        <dbReference type="EMBL" id="GLR12186.1"/>
    </source>
</evidence>